<sequence>MAVPNGHRPFPPFTHSDAQREKSSLSVFTTAAYDDHKNIVLLAFEIMEKIVRDYFPYITETETTTFTDCVNCLIAFTNNRFNKDISLSAIGFLRYCAEKLAAGDLGSLGKRKDKEPSGNLSPSLTPTSKDAKLQNKELSDKDDHLYFWFPLLAGLSELSFDPRPEIRKRALQILFDTLRNYGHIFSLPLWERVFESVLFRIFDYVRQAVDPSAEGGDGKMVEFDQDSWLYETCTMSLELIVDLFINFYSTVNPLLKKVLLLLVSFIQRPHQSLAGIGIAAFVRLISNAGDLLSDDKWLDVASSLKEAAVSTLPDFSFIFDGNSSIRSNEESVSGEGHGESPLSPLSPSSEHDRDPEGLRTQQFYAAVSDVKCRVAVQLLLIQAMMEIYTTYRAQIDTENACVLLDALHTVATHAHKINTNVQLCSKIQELGSLMQMQDPPLLRLENESYQMCLTLCQTLMLDQPQNFKEEVIESHLVNLCQEVLGFYIKASSGHLMNEPACGSGPQGRIPLSSRRRRELSARAPLIVASLQAMRSLGETSFKKHLAQFFPLLTALISCEHGSKDVQVALSEMLDEAVGPALMRSC</sequence>
<keyword evidence="5" id="KW-1185">Reference proteome</keyword>
<comment type="caution">
    <text evidence="4">The sequence shown here is derived from an EMBL/GenBank/DDBJ whole genome shotgun (WGS) entry which is preliminary data.</text>
</comment>
<feature type="compositionally biased region" description="Low complexity" evidence="1">
    <location>
        <begin position="330"/>
        <end position="348"/>
    </location>
</feature>
<feature type="domain" description="Mon2 C-terminal" evidence="2">
    <location>
        <begin position="146"/>
        <end position="209"/>
    </location>
</feature>
<feature type="compositionally biased region" description="Polar residues" evidence="1">
    <location>
        <begin position="118"/>
        <end position="128"/>
    </location>
</feature>
<organism evidence="4 5">
    <name type="scientific">Carnegiea gigantea</name>
    <dbReference type="NCBI Taxonomy" id="171969"/>
    <lineage>
        <taxon>Eukaryota</taxon>
        <taxon>Viridiplantae</taxon>
        <taxon>Streptophyta</taxon>
        <taxon>Embryophyta</taxon>
        <taxon>Tracheophyta</taxon>
        <taxon>Spermatophyta</taxon>
        <taxon>Magnoliopsida</taxon>
        <taxon>eudicotyledons</taxon>
        <taxon>Gunneridae</taxon>
        <taxon>Pentapetalae</taxon>
        <taxon>Caryophyllales</taxon>
        <taxon>Cactineae</taxon>
        <taxon>Cactaceae</taxon>
        <taxon>Cactoideae</taxon>
        <taxon>Echinocereeae</taxon>
        <taxon>Carnegiea</taxon>
    </lineage>
</organism>
<accession>A0A9Q1QLP9</accession>
<dbReference type="AlphaFoldDB" id="A0A9Q1QLP9"/>
<evidence type="ECO:0000256" key="1">
    <source>
        <dbReference type="SAM" id="MobiDB-lite"/>
    </source>
</evidence>
<name>A0A9Q1QLP9_9CARY</name>
<dbReference type="GO" id="GO:0005802">
    <property type="term" value="C:trans-Golgi network"/>
    <property type="evidence" value="ECO:0007669"/>
    <property type="project" value="TreeGrafter"/>
</dbReference>
<dbReference type="InterPro" id="IPR016024">
    <property type="entry name" value="ARM-type_fold"/>
</dbReference>
<feature type="region of interest" description="Disordered" evidence="1">
    <location>
        <begin position="328"/>
        <end position="356"/>
    </location>
</feature>
<gene>
    <name evidence="4" type="ORF">Cgig2_013135</name>
</gene>
<dbReference type="EMBL" id="JAKOGI010000039">
    <property type="protein sequence ID" value="KAJ8447358.1"/>
    <property type="molecule type" value="Genomic_DNA"/>
</dbReference>
<dbReference type="InterPro" id="IPR032817">
    <property type="entry name" value="Mon2_C"/>
</dbReference>
<evidence type="ECO:0000259" key="3">
    <source>
        <dbReference type="Pfam" id="PF20252"/>
    </source>
</evidence>
<dbReference type="Pfam" id="PF20252">
    <property type="entry name" value="BIG2_C"/>
    <property type="match status" value="1"/>
</dbReference>
<dbReference type="GO" id="GO:0005829">
    <property type="term" value="C:cytosol"/>
    <property type="evidence" value="ECO:0007669"/>
    <property type="project" value="TreeGrafter"/>
</dbReference>
<evidence type="ECO:0000313" key="4">
    <source>
        <dbReference type="EMBL" id="KAJ8447358.1"/>
    </source>
</evidence>
<evidence type="ECO:0000313" key="5">
    <source>
        <dbReference type="Proteomes" id="UP001153076"/>
    </source>
</evidence>
<feature type="domain" description="Sec7/BIG1-like C-terminal" evidence="3">
    <location>
        <begin position="375"/>
        <end position="573"/>
    </location>
</feature>
<dbReference type="OrthoDB" id="1703309at2759"/>
<dbReference type="InterPro" id="IPR046455">
    <property type="entry name" value="Sec7/BIG1-like_C"/>
</dbReference>
<evidence type="ECO:0000259" key="2">
    <source>
        <dbReference type="Pfam" id="PF16206"/>
    </source>
</evidence>
<proteinExistence type="predicted"/>
<dbReference type="PANTHER" id="PTHR10663">
    <property type="entry name" value="GUANYL-NUCLEOTIDE EXCHANGE FACTOR"/>
    <property type="match status" value="1"/>
</dbReference>
<dbReference type="SUPFAM" id="SSF48371">
    <property type="entry name" value="ARM repeat"/>
    <property type="match status" value="1"/>
</dbReference>
<feature type="region of interest" description="Disordered" evidence="1">
    <location>
        <begin position="111"/>
        <end position="131"/>
    </location>
</feature>
<dbReference type="Proteomes" id="UP001153076">
    <property type="component" value="Unassembled WGS sequence"/>
</dbReference>
<dbReference type="Pfam" id="PF16206">
    <property type="entry name" value="Mon2_C"/>
    <property type="match status" value="1"/>
</dbReference>
<dbReference type="PANTHER" id="PTHR10663:SF375">
    <property type="entry name" value="LD29171P"/>
    <property type="match status" value="1"/>
</dbReference>
<protein>
    <submittedName>
        <fullName evidence="4">Uncharacterized protein</fullName>
    </submittedName>
</protein>
<reference evidence="4" key="1">
    <citation type="submission" date="2022-04" db="EMBL/GenBank/DDBJ databases">
        <title>Carnegiea gigantea Genome sequencing and assembly v2.</title>
        <authorList>
            <person name="Copetti D."/>
            <person name="Sanderson M.J."/>
            <person name="Burquez A."/>
            <person name="Wojciechowski M.F."/>
        </authorList>
    </citation>
    <scope>NUCLEOTIDE SEQUENCE</scope>
    <source>
        <strain evidence="4">SGP5-SGP5p</strain>
        <tissue evidence="4">Aerial part</tissue>
    </source>
</reference>